<dbReference type="PROSITE" id="PS50866">
    <property type="entry name" value="GOLD"/>
    <property type="match status" value="1"/>
</dbReference>
<evidence type="ECO:0000256" key="1">
    <source>
        <dbReference type="ARBA" id="ARBA00004479"/>
    </source>
</evidence>
<protein>
    <submittedName>
        <fullName evidence="13">Transmembrane emp24 domain-containing protein 5</fullName>
    </submittedName>
</protein>
<evidence type="ECO:0000256" key="3">
    <source>
        <dbReference type="ARBA" id="ARBA00022692"/>
    </source>
</evidence>
<keyword evidence="5 9" id="KW-1133">Transmembrane helix</keyword>
<keyword evidence="12" id="KW-1185">Reference proteome</keyword>
<gene>
    <name evidence="13" type="primary">LOC101861280</name>
</gene>
<reference evidence="13" key="1">
    <citation type="submission" date="2025-08" db="UniProtKB">
        <authorList>
            <consortium name="RefSeq"/>
        </authorList>
    </citation>
    <scope>IDENTIFICATION</scope>
</reference>
<dbReference type="Pfam" id="PF01105">
    <property type="entry name" value="EMP24_GP25L"/>
    <property type="match status" value="1"/>
</dbReference>
<dbReference type="InterPro" id="IPR036598">
    <property type="entry name" value="GOLD_dom_sf"/>
</dbReference>
<evidence type="ECO:0000256" key="5">
    <source>
        <dbReference type="ARBA" id="ARBA00022989"/>
    </source>
</evidence>
<comment type="subcellular location">
    <subcellularLocation>
        <location evidence="7">Endomembrane system</location>
        <topology evidence="7">Single-pass membrane protein</topology>
    </subcellularLocation>
    <subcellularLocation>
        <location evidence="1 8">Membrane</location>
        <topology evidence="1 8">Single-pass type I membrane protein</topology>
    </subcellularLocation>
</comment>
<keyword evidence="4 10" id="KW-0732">Signal</keyword>
<dbReference type="RefSeq" id="XP_012937856.1">
    <property type="nucleotide sequence ID" value="XM_013082402.2"/>
</dbReference>
<evidence type="ECO:0000256" key="8">
    <source>
        <dbReference type="RuleBase" id="RU003827"/>
    </source>
</evidence>
<evidence type="ECO:0000256" key="7">
    <source>
        <dbReference type="ARBA" id="ARBA00037847"/>
    </source>
</evidence>
<name>A0ABM0ZZP7_APLCA</name>
<evidence type="ECO:0000313" key="13">
    <source>
        <dbReference type="RefSeq" id="XP_012937856.1"/>
    </source>
</evidence>
<keyword evidence="3 8" id="KW-0812">Transmembrane</keyword>
<dbReference type="PANTHER" id="PTHR22811">
    <property type="entry name" value="TRANSMEMBRANE EMP24 DOMAIN-CONTAINING PROTEIN"/>
    <property type="match status" value="1"/>
</dbReference>
<proteinExistence type="inferred from homology"/>
<evidence type="ECO:0000256" key="2">
    <source>
        <dbReference type="ARBA" id="ARBA00007104"/>
    </source>
</evidence>
<feature type="chain" id="PRO_5046335920" evidence="10">
    <location>
        <begin position="29"/>
        <end position="243"/>
    </location>
</feature>
<dbReference type="InterPro" id="IPR015720">
    <property type="entry name" value="Emp24-like"/>
</dbReference>
<dbReference type="InterPro" id="IPR009038">
    <property type="entry name" value="GOLD_dom"/>
</dbReference>
<evidence type="ECO:0000259" key="11">
    <source>
        <dbReference type="PROSITE" id="PS50866"/>
    </source>
</evidence>
<keyword evidence="6 9" id="KW-0472">Membrane</keyword>
<dbReference type="GeneID" id="101861280"/>
<feature type="signal peptide" evidence="10">
    <location>
        <begin position="1"/>
        <end position="28"/>
    </location>
</feature>
<evidence type="ECO:0000313" key="12">
    <source>
        <dbReference type="Proteomes" id="UP000694888"/>
    </source>
</evidence>
<comment type="similarity">
    <text evidence="2 8">Belongs to the EMP24/GP25L family.</text>
</comment>
<organism evidence="12 13">
    <name type="scientific">Aplysia californica</name>
    <name type="common">California sea hare</name>
    <dbReference type="NCBI Taxonomy" id="6500"/>
    <lineage>
        <taxon>Eukaryota</taxon>
        <taxon>Metazoa</taxon>
        <taxon>Spiralia</taxon>
        <taxon>Lophotrochozoa</taxon>
        <taxon>Mollusca</taxon>
        <taxon>Gastropoda</taxon>
        <taxon>Heterobranchia</taxon>
        <taxon>Euthyneura</taxon>
        <taxon>Tectipleura</taxon>
        <taxon>Aplysiida</taxon>
        <taxon>Aplysioidea</taxon>
        <taxon>Aplysiidae</taxon>
        <taxon>Aplysia</taxon>
    </lineage>
</organism>
<evidence type="ECO:0000256" key="6">
    <source>
        <dbReference type="ARBA" id="ARBA00023136"/>
    </source>
</evidence>
<evidence type="ECO:0000256" key="9">
    <source>
        <dbReference type="SAM" id="Phobius"/>
    </source>
</evidence>
<accession>A0ABM0ZZP7</accession>
<sequence>MVDIMRTTREILLLQVAFFLSKLCILSAEKVLGVENSEFDFDGLPGAQHEFKVDIPGSTEDCFFQAVSEGAQMHVSFEVLKGGDKNVDFYVRDQNWQVMEVQNYKQSGTYNLENARAGTYAICIDNVFSRFGTKLVYIYIVTFVMQEWVQFQMELSSLHLMAANFTTSLNDVQSSVEYMKQSQAAARFHVIRDWYLVQGNNYYVFMWSLIQCALILIAGAVQVFTVRRLFRTTNVTPSAKPRA</sequence>
<dbReference type="SUPFAM" id="SSF101576">
    <property type="entry name" value="Supernatant protein factor (SPF), C-terminal domain"/>
    <property type="match status" value="1"/>
</dbReference>
<evidence type="ECO:0000256" key="10">
    <source>
        <dbReference type="SAM" id="SignalP"/>
    </source>
</evidence>
<feature type="transmembrane region" description="Helical" evidence="9">
    <location>
        <begin position="202"/>
        <end position="224"/>
    </location>
</feature>
<feature type="domain" description="GOLD" evidence="11">
    <location>
        <begin position="60"/>
        <end position="155"/>
    </location>
</feature>
<dbReference type="SMART" id="SM01190">
    <property type="entry name" value="EMP24_GP25L"/>
    <property type="match status" value="1"/>
</dbReference>
<evidence type="ECO:0000256" key="4">
    <source>
        <dbReference type="ARBA" id="ARBA00022729"/>
    </source>
</evidence>
<dbReference type="Proteomes" id="UP000694888">
    <property type="component" value="Unplaced"/>
</dbReference>